<dbReference type="InterPro" id="IPR015510">
    <property type="entry name" value="PGRP"/>
</dbReference>
<evidence type="ECO:0000256" key="1">
    <source>
        <dbReference type="ARBA" id="ARBA00007553"/>
    </source>
</evidence>
<dbReference type="InterPro" id="IPR036505">
    <property type="entry name" value="Amidase/PGRP_sf"/>
</dbReference>
<dbReference type="InterPro" id="IPR002502">
    <property type="entry name" value="Amidase_domain"/>
</dbReference>
<comment type="similarity">
    <text evidence="1">Belongs to the N-acetylmuramoyl-L-alanine amidase 2 family.</text>
</comment>
<evidence type="ECO:0000313" key="4">
    <source>
        <dbReference type="EMBL" id="MDP9793594.1"/>
    </source>
</evidence>
<reference evidence="4 5" key="1">
    <citation type="submission" date="2023-07" db="EMBL/GenBank/DDBJ databases">
        <title>Sequencing the genomes of 1000 actinobacteria strains.</title>
        <authorList>
            <person name="Klenk H.-P."/>
        </authorList>
    </citation>
    <scope>NUCLEOTIDE SEQUENCE [LARGE SCALE GENOMIC DNA]</scope>
    <source>
        <strain evidence="4 5">DSM 44710</strain>
    </source>
</reference>
<name>A0ABT9MQB5_9ACTN</name>
<evidence type="ECO:0000259" key="3">
    <source>
        <dbReference type="SMART" id="SM00701"/>
    </source>
</evidence>
<evidence type="ECO:0000256" key="2">
    <source>
        <dbReference type="SAM" id="MobiDB-lite"/>
    </source>
</evidence>
<dbReference type="PANTHER" id="PTHR11022:SF41">
    <property type="entry name" value="PEPTIDOGLYCAN-RECOGNITION PROTEIN LC-RELATED"/>
    <property type="match status" value="1"/>
</dbReference>
<sequence length="490" mass="48868">MLPTLTAVALGAGGVAVAEQTDPAVQQLELAAARDGGTVTLPPRTVRPFSLIGVTWPNPAQSIAGMAEVRTRTRNAWSRWRALDVDQHFGADADGPEATGVRGGTDPLWVGEADGVELRIRALGRSPLPAGLRLELVNPAASPATSGNPTTSGSSGAGSAATSAVASGSAATSAVGSGSAATSAVTSGSAATSAVGSGSAAGGAVGGGSGGGGAVGSESAGGASMSGAPVSVQARRGGPGPRVAIPPGPAPTAVATATTGAPRTAAGRPAVATGVPGIAAVAQVPAPLVGAPAMVDRAAWRADERINRGAILYTGPPQVMFVHHTAGTNDYTCAQSPALIRAIHVYHVKSRKWGDIGYNFVVDKCGTVFEGRRGGAELNVLGAHTFGFNTDSFGVVVLGTYSTRAASAAAVRSLAHLAAWKLGAEAADTGGQVLLEARADNRFMVGNQVIFNRISAHRDGVLTECPGNALYRQVPQVRRQAAALVRAALK</sequence>
<dbReference type="SMART" id="SM00701">
    <property type="entry name" value="PGRP"/>
    <property type="match status" value="1"/>
</dbReference>
<organism evidence="4 5">
    <name type="scientific">Catenuloplanes nepalensis</name>
    <dbReference type="NCBI Taxonomy" id="587533"/>
    <lineage>
        <taxon>Bacteria</taxon>
        <taxon>Bacillati</taxon>
        <taxon>Actinomycetota</taxon>
        <taxon>Actinomycetes</taxon>
        <taxon>Micromonosporales</taxon>
        <taxon>Micromonosporaceae</taxon>
        <taxon>Catenuloplanes</taxon>
    </lineage>
</organism>
<feature type="compositionally biased region" description="Low complexity" evidence="2">
    <location>
        <begin position="216"/>
        <end position="232"/>
    </location>
</feature>
<gene>
    <name evidence="4" type="ORF">J2S43_002106</name>
</gene>
<dbReference type="Proteomes" id="UP001240984">
    <property type="component" value="Unassembled WGS sequence"/>
</dbReference>
<dbReference type="EMBL" id="JAUSRA010000001">
    <property type="protein sequence ID" value="MDP9793594.1"/>
    <property type="molecule type" value="Genomic_DNA"/>
</dbReference>
<dbReference type="InterPro" id="IPR006619">
    <property type="entry name" value="PGRP_domain_met/bac"/>
</dbReference>
<dbReference type="PANTHER" id="PTHR11022">
    <property type="entry name" value="PEPTIDOGLYCAN RECOGNITION PROTEIN"/>
    <property type="match status" value="1"/>
</dbReference>
<feature type="region of interest" description="Disordered" evidence="2">
    <location>
        <begin position="141"/>
        <end position="161"/>
    </location>
</feature>
<keyword evidence="5" id="KW-1185">Reference proteome</keyword>
<dbReference type="RefSeq" id="WP_306828658.1">
    <property type="nucleotide sequence ID" value="NZ_JAUSRA010000001.1"/>
</dbReference>
<proteinExistence type="inferred from homology"/>
<feature type="region of interest" description="Disordered" evidence="2">
    <location>
        <begin position="191"/>
        <end position="268"/>
    </location>
</feature>
<dbReference type="Pfam" id="PF01510">
    <property type="entry name" value="Amidase_2"/>
    <property type="match status" value="1"/>
</dbReference>
<accession>A0ABT9MQB5</accession>
<feature type="domain" description="Peptidoglycan recognition protein family" evidence="3">
    <location>
        <begin position="292"/>
        <end position="440"/>
    </location>
</feature>
<dbReference type="CDD" id="cd06583">
    <property type="entry name" value="PGRP"/>
    <property type="match status" value="1"/>
</dbReference>
<feature type="compositionally biased region" description="Low complexity" evidence="2">
    <location>
        <begin position="251"/>
        <end position="268"/>
    </location>
</feature>
<comment type="caution">
    <text evidence="4">The sequence shown here is derived from an EMBL/GenBank/DDBJ whole genome shotgun (WGS) entry which is preliminary data.</text>
</comment>
<evidence type="ECO:0000313" key="5">
    <source>
        <dbReference type="Proteomes" id="UP001240984"/>
    </source>
</evidence>
<protein>
    <recommendedName>
        <fullName evidence="3">Peptidoglycan recognition protein family domain-containing protein</fullName>
    </recommendedName>
</protein>
<dbReference type="SUPFAM" id="SSF55846">
    <property type="entry name" value="N-acetylmuramoyl-L-alanine amidase-like"/>
    <property type="match status" value="1"/>
</dbReference>
<feature type="compositionally biased region" description="Gly residues" evidence="2">
    <location>
        <begin position="199"/>
        <end position="215"/>
    </location>
</feature>
<dbReference type="Gene3D" id="3.40.80.10">
    <property type="entry name" value="Peptidoglycan recognition protein-like"/>
    <property type="match status" value="1"/>
</dbReference>